<dbReference type="RefSeq" id="WP_336482200.1">
    <property type="nucleotide sequence ID" value="NZ_JBAWSV010000003.1"/>
</dbReference>
<evidence type="ECO:0000256" key="1">
    <source>
        <dbReference type="ARBA" id="ARBA00004141"/>
    </source>
</evidence>
<evidence type="ECO:0000256" key="5">
    <source>
        <dbReference type="SAM" id="Phobius"/>
    </source>
</evidence>
<dbReference type="Pfam" id="PF12698">
    <property type="entry name" value="ABC2_membrane_3"/>
    <property type="match status" value="1"/>
</dbReference>
<comment type="caution">
    <text evidence="7">The sequence shown here is derived from an EMBL/GenBank/DDBJ whole genome shotgun (WGS) entry which is preliminary data.</text>
</comment>
<keyword evidence="3 5" id="KW-1133">Transmembrane helix</keyword>
<keyword evidence="8" id="KW-1185">Reference proteome</keyword>
<feature type="transmembrane region" description="Helical" evidence="5">
    <location>
        <begin position="153"/>
        <end position="174"/>
    </location>
</feature>
<dbReference type="InterPro" id="IPR013525">
    <property type="entry name" value="ABC2_TM"/>
</dbReference>
<feature type="transmembrane region" description="Helical" evidence="5">
    <location>
        <begin position="211"/>
        <end position="229"/>
    </location>
</feature>
<dbReference type="Proteomes" id="UP001367922">
    <property type="component" value="Unassembled WGS sequence"/>
</dbReference>
<feature type="transmembrane region" description="Helical" evidence="5">
    <location>
        <begin position="48"/>
        <end position="71"/>
    </location>
</feature>
<evidence type="ECO:0000256" key="3">
    <source>
        <dbReference type="ARBA" id="ARBA00022989"/>
    </source>
</evidence>
<evidence type="ECO:0000256" key="4">
    <source>
        <dbReference type="ARBA" id="ARBA00023136"/>
    </source>
</evidence>
<evidence type="ECO:0000256" key="2">
    <source>
        <dbReference type="ARBA" id="ARBA00022692"/>
    </source>
</evidence>
<protein>
    <submittedName>
        <fullName evidence="7">ABC transporter permease</fullName>
    </submittedName>
</protein>
<feature type="transmembrane region" description="Helical" evidence="5">
    <location>
        <begin position="122"/>
        <end position="146"/>
    </location>
</feature>
<name>A0ABU8FV13_9BACI</name>
<evidence type="ECO:0000313" key="8">
    <source>
        <dbReference type="Proteomes" id="UP001367922"/>
    </source>
</evidence>
<dbReference type="PANTHER" id="PTHR43471:SF1">
    <property type="entry name" value="ABC TRANSPORTER PERMEASE PROTEIN NOSY-RELATED"/>
    <property type="match status" value="1"/>
</dbReference>
<comment type="subcellular location">
    <subcellularLocation>
        <location evidence="1">Membrane</location>
        <topology evidence="1">Multi-pass membrane protein</topology>
    </subcellularLocation>
</comment>
<keyword evidence="4 5" id="KW-0472">Membrane</keyword>
<feature type="transmembrane region" description="Helical" evidence="5">
    <location>
        <begin position="92"/>
        <end position="116"/>
    </location>
</feature>
<reference evidence="7 8" key="1">
    <citation type="submission" date="2024-01" db="EMBL/GenBank/DDBJ databases">
        <title>Seven novel Bacillus-like species.</title>
        <authorList>
            <person name="Liu G."/>
        </authorList>
    </citation>
    <scope>NUCLEOTIDE SEQUENCE [LARGE SCALE GENOMIC DNA]</scope>
    <source>
        <strain evidence="7 8">FJAT-53711</strain>
    </source>
</reference>
<evidence type="ECO:0000259" key="6">
    <source>
        <dbReference type="Pfam" id="PF12698"/>
    </source>
</evidence>
<feature type="domain" description="ABC-2 type transporter transmembrane" evidence="6">
    <location>
        <begin position="25"/>
        <end position="227"/>
    </location>
</feature>
<sequence>MTFSMKRFSAIVRKEMYDAGKNSQVLIMALLPILLSLFYSNMGSQKEFLASFTISMTLTMVGCYVQAIIIAEEKEKHTLRVLMLSPANPLEVILGKSILTIVFVIAASFVSLLILGTLKGNIGMLVLIILFGTLLCIVLGTIVGLLSQNIAQTSIIGLPVFLLFMMGPMLQGFVKNEVVIKTVRLLPTNHITEGLDKAMRGKEFFAIQEHLINNAIWMAALMVICFFVYKKKQLD</sequence>
<keyword evidence="2 5" id="KW-0812">Transmembrane</keyword>
<proteinExistence type="predicted"/>
<accession>A0ABU8FV13</accession>
<dbReference type="EMBL" id="JBAWSV010000003">
    <property type="protein sequence ID" value="MEI4829848.1"/>
    <property type="molecule type" value="Genomic_DNA"/>
</dbReference>
<evidence type="ECO:0000313" key="7">
    <source>
        <dbReference type="EMBL" id="MEI4829848.1"/>
    </source>
</evidence>
<dbReference type="PANTHER" id="PTHR43471">
    <property type="entry name" value="ABC TRANSPORTER PERMEASE"/>
    <property type="match status" value="1"/>
</dbReference>
<organism evidence="7 8">
    <name type="scientific">Bacillus yunxiaonensis</name>
    <dbReference type="NCBI Taxonomy" id="3127665"/>
    <lineage>
        <taxon>Bacteria</taxon>
        <taxon>Bacillati</taxon>
        <taxon>Bacillota</taxon>
        <taxon>Bacilli</taxon>
        <taxon>Bacillales</taxon>
        <taxon>Bacillaceae</taxon>
        <taxon>Bacillus</taxon>
    </lineage>
</organism>
<gene>
    <name evidence="7" type="ORF">WAX78_10325</name>
</gene>
<feature type="transmembrane region" description="Helical" evidence="5">
    <location>
        <begin position="23"/>
        <end position="42"/>
    </location>
</feature>